<name>A0A1N7HGP3_9NOCA</name>
<accession>A0A1N7HGP3</accession>
<dbReference type="Proteomes" id="UP000186218">
    <property type="component" value="Unassembled WGS sequence"/>
</dbReference>
<proteinExistence type="predicted"/>
<evidence type="ECO:0000313" key="1">
    <source>
        <dbReference type="EMBL" id="SIS23943.1"/>
    </source>
</evidence>
<dbReference type="STRING" id="1344003.SAMN05445060_4211"/>
<dbReference type="EMBL" id="FTNT01000019">
    <property type="protein sequence ID" value="SIS23943.1"/>
    <property type="molecule type" value="Genomic_DNA"/>
</dbReference>
<gene>
    <name evidence="1" type="ORF">SAMN05445060_4211</name>
</gene>
<protein>
    <submittedName>
        <fullName evidence="1">Uncharacterized protein</fullName>
    </submittedName>
</protein>
<sequence>MKGVLGDDKTVAWMDSTIEDRGIGEDELPPFVSSAILLAWEIAGLGRRSAETAKLMMALTEQTPGWSRRWVDDCEVAAGIHSVFVEGNVWSPYGPLISNSHNVVYERGGDDFTAIQLSVTALPHWGEHADDVRLVKRS</sequence>
<organism evidence="1 2">
    <name type="scientific">Williamsia sterculiae</name>
    <dbReference type="NCBI Taxonomy" id="1344003"/>
    <lineage>
        <taxon>Bacteria</taxon>
        <taxon>Bacillati</taxon>
        <taxon>Actinomycetota</taxon>
        <taxon>Actinomycetes</taxon>
        <taxon>Mycobacteriales</taxon>
        <taxon>Nocardiaceae</taxon>
        <taxon>Williamsia</taxon>
    </lineage>
</organism>
<dbReference type="AlphaFoldDB" id="A0A1N7HGP3"/>
<evidence type="ECO:0000313" key="2">
    <source>
        <dbReference type="Proteomes" id="UP000186218"/>
    </source>
</evidence>
<reference evidence="1 2" key="1">
    <citation type="submission" date="2017-01" db="EMBL/GenBank/DDBJ databases">
        <authorList>
            <person name="Mah S.A."/>
            <person name="Swanson W.J."/>
            <person name="Moy G.W."/>
            <person name="Vacquier V.D."/>
        </authorList>
    </citation>
    <scope>NUCLEOTIDE SEQUENCE [LARGE SCALE GENOMIC DNA]</scope>
    <source>
        <strain evidence="1 2">CPCC 203464</strain>
    </source>
</reference>
<keyword evidence="2" id="KW-1185">Reference proteome</keyword>